<dbReference type="RefSeq" id="XP_030640176.1">
    <property type="nucleotide sequence ID" value="XM_030784316.1"/>
</dbReference>
<dbReference type="PROSITE" id="PS01130">
    <property type="entry name" value="SLC26A"/>
    <property type="match status" value="1"/>
</dbReference>
<dbReference type="InterPro" id="IPR001902">
    <property type="entry name" value="SLC26A/SulP_fam"/>
</dbReference>
<evidence type="ECO:0000256" key="4">
    <source>
        <dbReference type="ARBA" id="ARBA00023136"/>
    </source>
</evidence>
<dbReference type="PANTHER" id="PTHR11814">
    <property type="entry name" value="SULFATE TRANSPORTER"/>
    <property type="match status" value="1"/>
</dbReference>
<name>A0A6J2WA02_CHACN</name>
<sequence length="564" mass="61031">MHLPQGMANAMLAAVPPVFGLYSSFYPILVYFIFGTSKHISVGTFSILAIMVGTVTEDVVPPSDEADTYDVNDTDMIRVTVATQLTFLCGLLQILLFVCRGGGVCRWLSRPLVRGYTTAAALHVTVHQLPLLTGVSTDRHRGFLAVVWMFADAVSGVVKALPGTLVVSSVSMVTLVAGKVLNSHFKSVLPMPIPWELVLVIAATVASVQLDLSNRYGVQTVGTIPSGLSPPSFPSLSLFRSLLLPALALAVVGFGFNASLGTMFATKHGYSFHSNQELLAMGLCNSVGAVFQCFAVSCSMSRSMVQESTGGKTQVSALVSALLILVILLKFGVLFEQLPKAVLAVIILVNLQGIFAQVKEIPQIWATDILDLAVWAVTLVSALVFNLDFGLGVAVAFSLLTVIFRIQRPRCAVLGLIPETDCYRDLNLYSKARQIPGVTMFSFSGPLYFANSDLCFNSLREAVQRQKEENTALKHFVILELSGVTFMDSTSINALKTVTEDFEAQEMVVFLAASSDELLAQFQSQNLVPDCVTRCSLFPSVHHAVLHCQRTQSQTETDPQVSEM</sequence>
<dbReference type="InParanoid" id="A0A6J2WA02"/>
<reference evidence="8" key="1">
    <citation type="submission" date="2025-08" db="UniProtKB">
        <authorList>
            <consortium name="RefSeq"/>
        </authorList>
    </citation>
    <scope>IDENTIFICATION</scope>
</reference>
<dbReference type="NCBIfam" id="TIGR00815">
    <property type="entry name" value="sulP"/>
    <property type="match status" value="1"/>
</dbReference>
<comment type="subcellular location">
    <subcellularLocation>
        <location evidence="1">Membrane</location>
        <topology evidence="1">Multi-pass membrane protein</topology>
    </subcellularLocation>
</comment>
<dbReference type="SUPFAM" id="SSF52091">
    <property type="entry name" value="SpoIIaa-like"/>
    <property type="match status" value="1"/>
</dbReference>
<feature type="transmembrane region" description="Helical" evidence="5">
    <location>
        <begin position="373"/>
        <end position="400"/>
    </location>
</feature>
<feature type="transmembrane region" description="Helical" evidence="5">
    <location>
        <begin position="12"/>
        <end position="33"/>
    </location>
</feature>
<evidence type="ECO:0000313" key="7">
    <source>
        <dbReference type="Proteomes" id="UP000504632"/>
    </source>
</evidence>
<organism evidence="7 8">
    <name type="scientific">Chanos chanos</name>
    <name type="common">Milkfish</name>
    <name type="synonym">Mugil chanos</name>
    <dbReference type="NCBI Taxonomy" id="29144"/>
    <lineage>
        <taxon>Eukaryota</taxon>
        <taxon>Metazoa</taxon>
        <taxon>Chordata</taxon>
        <taxon>Craniata</taxon>
        <taxon>Vertebrata</taxon>
        <taxon>Euteleostomi</taxon>
        <taxon>Actinopterygii</taxon>
        <taxon>Neopterygii</taxon>
        <taxon>Teleostei</taxon>
        <taxon>Ostariophysi</taxon>
        <taxon>Gonorynchiformes</taxon>
        <taxon>Chanidae</taxon>
        <taxon>Chanos</taxon>
    </lineage>
</organism>
<dbReference type="CTD" id="558704"/>
<feature type="transmembrane region" description="Helical" evidence="5">
    <location>
        <begin position="76"/>
        <end position="99"/>
    </location>
</feature>
<evidence type="ECO:0000313" key="8">
    <source>
        <dbReference type="RefSeq" id="XP_030640176.1"/>
    </source>
</evidence>
<feature type="transmembrane region" description="Helical" evidence="5">
    <location>
        <begin position="242"/>
        <end position="266"/>
    </location>
</feature>
<keyword evidence="2 5" id="KW-0812">Transmembrane</keyword>
<dbReference type="Gene3D" id="3.30.750.24">
    <property type="entry name" value="STAS domain"/>
    <property type="match status" value="1"/>
</dbReference>
<protein>
    <submittedName>
        <fullName evidence="8">Solute carrier family 26 member 6</fullName>
    </submittedName>
</protein>
<feature type="transmembrane region" description="Helical" evidence="5">
    <location>
        <begin position="142"/>
        <end position="158"/>
    </location>
</feature>
<dbReference type="CDD" id="cd07042">
    <property type="entry name" value="STAS_SulP_like_sulfate_transporter"/>
    <property type="match status" value="1"/>
</dbReference>
<dbReference type="GeneID" id="115820673"/>
<evidence type="ECO:0000256" key="3">
    <source>
        <dbReference type="ARBA" id="ARBA00022989"/>
    </source>
</evidence>
<dbReference type="Proteomes" id="UP000504632">
    <property type="component" value="Chromosome 9"/>
</dbReference>
<evidence type="ECO:0000256" key="1">
    <source>
        <dbReference type="ARBA" id="ARBA00004141"/>
    </source>
</evidence>
<dbReference type="PROSITE" id="PS50801">
    <property type="entry name" value="STAS"/>
    <property type="match status" value="1"/>
</dbReference>
<evidence type="ECO:0000256" key="2">
    <source>
        <dbReference type="ARBA" id="ARBA00022692"/>
    </source>
</evidence>
<keyword evidence="3 5" id="KW-1133">Transmembrane helix</keyword>
<dbReference type="OrthoDB" id="288203at2759"/>
<feature type="transmembrane region" description="Helical" evidence="5">
    <location>
        <begin position="40"/>
        <end position="56"/>
    </location>
</feature>
<dbReference type="InterPro" id="IPR018045">
    <property type="entry name" value="S04_transporter_CS"/>
</dbReference>
<dbReference type="InterPro" id="IPR036513">
    <property type="entry name" value="STAS_dom_sf"/>
</dbReference>
<dbReference type="GO" id="GO:0016020">
    <property type="term" value="C:membrane"/>
    <property type="evidence" value="ECO:0007669"/>
    <property type="project" value="UniProtKB-SubCell"/>
</dbReference>
<dbReference type="Pfam" id="PF00916">
    <property type="entry name" value="Sulfate_transp"/>
    <property type="match status" value="1"/>
</dbReference>
<evidence type="ECO:0000259" key="6">
    <source>
        <dbReference type="PROSITE" id="PS50801"/>
    </source>
</evidence>
<feature type="transmembrane region" description="Helical" evidence="5">
    <location>
        <begin position="278"/>
        <end position="297"/>
    </location>
</feature>
<dbReference type="InterPro" id="IPR011547">
    <property type="entry name" value="SLC26A/SulP_dom"/>
</dbReference>
<proteinExistence type="predicted"/>
<feature type="domain" description="STAS" evidence="6">
    <location>
        <begin position="428"/>
        <end position="548"/>
    </location>
</feature>
<dbReference type="InterPro" id="IPR002645">
    <property type="entry name" value="STAS_dom"/>
</dbReference>
<gene>
    <name evidence="8" type="primary">slc26a6.1</name>
</gene>
<feature type="transmembrane region" description="Helical" evidence="5">
    <location>
        <begin position="341"/>
        <end position="358"/>
    </location>
</feature>
<dbReference type="Pfam" id="PF01740">
    <property type="entry name" value="STAS"/>
    <property type="match status" value="1"/>
</dbReference>
<dbReference type="AlphaFoldDB" id="A0A6J2WA02"/>
<keyword evidence="4 5" id="KW-0472">Membrane</keyword>
<accession>A0A6J2WA02</accession>
<evidence type="ECO:0000256" key="5">
    <source>
        <dbReference type="SAM" id="Phobius"/>
    </source>
</evidence>
<feature type="transmembrane region" description="Helical" evidence="5">
    <location>
        <begin position="317"/>
        <end position="334"/>
    </location>
</feature>
<keyword evidence="7" id="KW-1185">Reference proteome</keyword>
<dbReference type="GO" id="GO:0008271">
    <property type="term" value="F:secondary active sulfate transmembrane transporter activity"/>
    <property type="evidence" value="ECO:0007669"/>
    <property type="project" value="InterPro"/>
</dbReference>